<dbReference type="Proteomes" id="UP000034805">
    <property type="component" value="Unassembled WGS sequence"/>
</dbReference>
<keyword evidence="1" id="KW-0677">Repeat</keyword>
<dbReference type="PROSITE" id="PS50088">
    <property type="entry name" value="ANK_REPEAT"/>
    <property type="match status" value="1"/>
</dbReference>
<dbReference type="GO" id="GO:0019901">
    <property type="term" value="F:protein kinase binding"/>
    <property type="evidence" value="ECO:0007669"/>
    <property type="project" value="TreeGrafter"/>
</dbReference>
<feature type="repeat" description="ANK" evidence="3">
    <location>
        <begin position="28"/>
        <end position="60"/>
    </location>
</feature>
<accession>A0A0P7UKU2</accession>
<dbReference type="PROSITE" id="PS50297">
    <property type="entry name" value="ANK_REP_REGION"/>
    <property type="match status" value="1"/>
</dbReference>
<dbReference type="GO" id="GO:0005737">
    <property type="term" value="C:cytoplasm"/>
    <property type="evidence" value="ECO:0007669"/>
    <property type="project" value="TreeGrafter"/>
</dbReference>
<dbReference type="InterPro" id="IPR050776">
    <property type="entry name" value="Ank_Repeat/CDKN_Inhibitor"/>
</dbReference>
<evidence type="ECO:0000313" key="4">
    <source>
        <dbReference type="EMBL" id="KPP62286.1"/>
    </source>
</evidence>
<dbReference type="STRING" id="113540.ENSSFOP00015047280"/>
<comment type="caution">
    <text evidence="4">The sequence shown here is derived from an EMBL/GenBank/DDBJ whole genome shotgun (WGS) entry which is preliminary data.</text>
</comment>
<evidence type="ECO:0000256" key="2">
    <source>
        <dbReference type="ARBA" id="ARBA00023043"/>
    </source>
</evidence>
<dbReference type="GO" id="GO:0004861">
    <property type="term" value="F:cyclin-dependent protein serine/threonine kinase inhibitor activity"/>
    <property type="evidence" value="ECO:0007669"/>
    <property type="project" value="TreeGrafter"/>
</dbReference>
<gene>
    <name evidence="4" type="ORF">Z043_119540</name>
</gene>
<proteinExistence type="predicted"/>
<evidence type="ECO:0000256" key="1">
    <source>
        <dbReference type="ARBA" id="ARBA00022737"/>
    </source>
</evidence>
<dbReference type="PANTHER" id="PTHR24201">
    <property type="entry name" value="ANK_REP_REGION DOMAIN-CONTAINING PROTEIN"/>
    <property type="match status" value="1"/>
</dbReference>
<dbReference type="Pfam" id="PF12796">
    <property type="entry name" value="Ank_2"/>
    <property type="match status" value="1"/>
</dbReference>
<dbReference type="AlphaFoldDB" id="A0A0P7UKU2"/>
<sequence>MMVMMMGSTAVARLLLDHGANPEVQDSTGSSPLHDAAREGFLETVQLLCSFQANPHVRDMWNRRPIDLATEKGHHQQIAD</sequence>
<organism evidence="4 5">
    <name type="scientific">Scleropages formosus</name>
    <name type="common">Asian bonytongue</name>
    <name type="synonym">Osteoglossum formosum</name>
    <dbReference type="NCBI Taxonomy" id="113540"/>
    <lineage>
        <taxon>Eukaryota</taxon>
        <taxon>Metazoa</taxon>
        <taxon>Chordata</taxon>
        <taxon>Craniata</taxon>
        <taxon>Vertebrata</taxon>
        <taxon>Euteleostomi</taxon>
        <taxon>Actinopterygii</taxon>
        <taxon>Neopterygii</taxon>
        <taxon>Teleostei</taxon>
        <taxon>Osteoglossocephala</taxon>
        <taxon>Osteoglossomorpha</taxon>
        <taxon>Osteoglossiformes</taxon>
        <taxon>Osteoglossidae</taxon>
        <taxon>Scleropages</taxon>
    </lineage>
</organism>
<dbReference type="GO" id="GO:2000045">
    <property type="term" value="P:regulation of G1/S transition of mitotic cell cycle"/>
    <property type="evidence" value="ECO:0007669"/>
    <property type="project" value="TreeGrafter"/>
</dbReference>
<protein>
    <submittedName>
        <fullName evidence="4">Uncharacterized protein</fullName>
    </submittedName>
</protein>
<dbReference type="InterPro" id="IPR002110">
    <property type="entry name" value="Ankyrin_rpt"/>
</dbReference>
<evidence type="ECO:0000313" key="5">
    <source>
        <dbReference type="Proteomes" id="UP000034805"/>
    </source>
</evidence>
<dbReference type="PANTHER" id="PTHR24201:SF8">
    <property type="entry name" value="CYCLIN-DEPENDENT KINASE 4 INHIBITOR B"/>
    <property type="match status" value="1"/>
</dbReference>
<dbReference type="EMBL" id="JARO02008817">
    <property type="protein sequence ID" value="KPP62286.1"/>
    <property type="molecule type" value="Genomic_DNA"/>
</dbReference>
<name>A0A0P7UKU2_SCLFO</name>
<dbReference type="SMART" id="SM00248">
    <property type="entry name" value="ANK"/>
    <property type="match status" value="2"/>
</dbReference>
<dbReference type="GO" id="GO:0008285">
    <property type="term" value="P:negative regulation of cell population proliferation"/>
    <property type="evidence" value="ECO:0007669"/>
    <property type="project" value="TreeGrafter"/>
</dbReference>
<evidence type="ECO:0000256" key="3">
    <source>
        <dbReference type="PROSITE-ProRule" id="PRU00023"/>
    </source>
</evidence>
<dbReference type="SUPFAM" id="SSF48403">
    <property type="entry name" value="Ankyrin repeat"/>
    <property type="match status" value="1"/>
</dbReference>
<dbReference type="Gene3D" id="1.25.40.20">
    <property type="entry name" value="Ankyrin repeat-containing domain"/>
    <property type="match status" value="1"/>
</dbReference>
<reference evidence="4 5" key="1">
    <citation type="submission" date="2015-08" db="EMBL/GenBank/DDBJ databases">
        <title>The genome of the Asian arowana (Scleropages formosus).</title>
        <authorList>
            <person name="Tan M.H."/>
            <person name="Gan H.M."/>
            <person name="Croft L.J."/>
            <person name="Austin C.M."/>
        </authorList>
    </citation>
    <scope>NUCLEOTIDE SEQUENCE [LARGE SCALE GENOMIC DNA]</scope>
    <source>
        <strain evidence="4">Aro1</strain>
    </source>
</reference>
<dbReference type="InterPro" id="IPR036770">
    <property type="entry name" value="Ankyrin_rpt-contain_sf"/>
</dbReference>
<keyword evidence="2 3" id="KW-0040">ANK repeat</keyword>
<dbReference type="GO" id="GO:0005634">
    <property type="term" value="C:nucleus"/>
    <property type="evidence" value="ECO:0007669"/>
    <property type="project" value="TreeGrafter"/>
</dbReference>